<protein>
    <submittedName>
        <fullName evidence="3">Baseplate assembly protein</fullName>
    </submittedName>
</protein>
<sequence>YNVTRLTVTPADNDAVPPVAAVMESDEALRLRVPAAFEGLSVAGPTAAYEFHARSADGRVADASATSPAPAEVVLTVLSREGDGTAEKDLLDVVEKALNSENVRPVADRLTVRSAEIIPYRVEATIFLYPGPEAEPVMAAAKASLQKYIASQTRLGRDIRRSAIFAALHVEGVQRVELASPLADVVLNKTQAASCTQWSVTNGGTDE</sequence>
<feature type="non-terminal residue" evidence="3">
    <location>
        <position position="1"/>
    </location>
</feature>
<dbReference type="AlphaFoldDB" id="A0A8T6A4E9"/>
<dbReference type="PANTHER" id="PTHR35862:SF1">
    <property type="entry name" value="FELS-2 PROPHAGE PROTEIN"/>
    <property type="match status" value="1"/>
</dbReference>
<dbReference type="Proteomes" id="UP000462410">
    <property type="component" value="Unassembled WGS sequence"/>
</dbReference>
<evidence type="ECO:0000259" key="2">
    <source>
        <dbReference type="Pfam" id="PF26079"/>
    </source>
</evidence>
<dbReference type="PANTHER" id="PTHR35862">
    <property type="entry name" value="FELS-2 PROPHAGE PROTEIN"/>
    <property type="match status" value="1"/>
</dbReference>
<dbReference type="PIRSF" id="PIRSF020481">
    <property type="entry name" value="BAP"/>
    <property type="match status" value="1"/>
</dbReference>
<feature type="domain" description="Baseplate J-like central" evidence="1">
    <location>
        <begin position="42"/>
        <end position="113"/>
    </location>
</feature>
<dbReference type="InterPro" id="IPR014507">
    <property type="entry name" value="Baseplate_assembly_J_pred"/>
</dbReference>
<comment type="caution">
    <text evidence="3">The sequence shown here is derived from an EMBL/GenBank/DDBJ whole genome shotgun (WGS) entry which is preliminary data.</text>
</comment>
<name>A0A8T6A4E9_ECOLX</name>
<evidence type="ECO:0000259" key="1">
    <source>
        <dbReference type="Pfam" id="PF26078"/>
    </source>
</evidence>
<accession>A0A8T6A4E9</accession>
<evidence type="ECO:0000313" key="4">
    <source>
        <dbReference type="Proteomes" id="UP000462410"/>
    </source>
</evidence>
<gene>
    <name evidence="3" type="ORF">GP965_24410</name>
</gene>
<dbReference type="InterPro" id="IPR058531">
    <property type="entry name" value="Baseplate_J_M"/>
</dbReference>
<dbReference type="InterPro" id="IPR058530">
    <property type="entry name" value="Baseplate_J-like_C"/>
</dbReference>
<organism evidence="3 4">
    <name type="scientific">Escherichia coli</name>
    <dbReference type="NCBI Taxonomy" id="562"/>
    <lineage>
        <taxon>Bacteria</taxon>
        <taxon>Pseudomonadati</taxon>
        <taxon>Pseudomonadota</taxon>
        <taxon>Gammaproteobacteria</taxon>
        <taxon>Enterobacterales</taxon>
        <taxon>Enterobacteriaceae</taxon>
        <taxon>Escherichia</taxon>
    </lineage>
</organism>
<dbReference type="EMBL" id="WTRC01000663">
    <property type="protein sequence ID" value="MWT24027.1"/>
    <property type="molecule type" value="Genomic_DNA"/>
</dbReference>
<dbReference type="InterPro" id="IPR052726">
    <property type="entry name" value="Phage_Baseplate_Hub"/>
</dbReference>
<dbReference type="Pfam" id="PF26079">
    <property type="entry name" value="Baseplate_J_C"/>
    <property type="match status" value="1"/>
</dbReference>
<feature type="domain" description="Baseplate J-like C-terminal" evidence="2">
    <location>
        <begin position="120"/>
        <end position="197"/>
    </location>
</feature>
<evidence type="ECO:0000313" key="3">
    <source>
        <dbReference type="EMBL" id="MWT24027.1"/>
    </source>
</evidence>
<reference evidence="3 4" key="1">
    <citation type="submission" date="2019-12" db="EMBL/GenBank/DDBJ databases">
        <title>Enteriobacteria Tanzani isolates_8377-8380.</title>
        <authorList>
            <person name="Subbiah M."/>
            <person name="Call D."/>
        </authorList>
    </citation>
    <scope>NUCLEOTIDE SEQUENCE [LARGE SCALE GENOMIC DNA]</scope>
    <source>
        <strain evidence="3 4">8378wH8</strain>
    </source>
</reference>
<proteinExistence type="predicted"/>
<dbReference type="Pfam" id="PF26078">
    <property type="entry name" value="Baseplate_J_M"/>
    <property type="match status" value="1"/>
</dbReference>